<dbReference type="RefSeq" id="WP_182298207.1">
    <property type="nucleotide sequence ID" value="NZ_CP059851.1"/>
</dbReference>
<proteinExistence type="predicted"/>
<dbReference type="AlphaFoldDB" id="A0A7G5ILW7"/>
<dbReference type="EMBL" id="CP059851">
    <property type="protein sequence ID" value="QMW24359.1"/>
    <property type="molecule type" value="Genomic_DNA"/>
</dbReference>
<keyword evidence="2" id="KW-1185">Reference proteome</keyword>
<accession>A0A7G5ILW7</accession>
<dbReference type="KEGG" id="sand:H3309_07880"/>
<dbReference type="Proteomes" id="UP000515292">
    <property type="component" value="Chromosome"/>
</dbReference>
<organism evidence="1 2">
    <name type="scientific">Sandaracinobacteroides saxicola</name>
    <dbReference type="NCBI Taxonomy" id="2759707"/>
    <lineage>
        <taxon>Bacteria</taxon>
        <taxon>Pseudomonadati</taxon>
        <taxon>Pseudomonadota</taxon>
        <taxon>Alphaproteobacteria</taxon>
        <taxon>Sphingomonadales</taxon>
        <taxon>Sphingosinicellaceae</taxon>
        <taxon>Sandaracinobacteroides</taxon>
    </lineage>
</organism>
<reference evidence="1 2" key="1">
    <citation type="submission" date="2020-07" db="EMBL/GenBank/DDBJ databases">
        <title>Complete genome sequence for Sandaracinobacter sp. M6.</title>
        <authorList>
            <person name="Tang Y."/>
            <person name="Liu Q."/>
            <person name="Guo Z."/>
            <person name="Lei P."/>
            <person name="Huang B."/>
        </authorList>
    </citation>
    <scope>NUCLEOTIDE SEQUENCE [LARGE SCALE GENOMIC DNA]</scope>
    <source>
        <strain evidence="1 2">M6</strain>
    </source>
</reference>
<sequence>MSLLFSNTASIFLQGEYCHESLVLACDANDTLVIGWLESRPRSQDLMIAMLGPNQEFDIWNLGMSTSGIAITPLGNGDFGVVRTRRRLVEACVLNHDRTLSPFRPIERSEGIGVSAFPLADGALGVSLTKKLIVHLPKVARTYITAVTAEAWDAGVGVLDNGDIVRVTTGEADRYMHIPRYRIEGRRFASDLTPIKDFSLLLPSTILDNTHVRPHQLIVRPTTDLGFLVAWTLDAHRRGNQIQFQRFDQACQPEGSVVTVVRSDLSEHVTSASVSELTPQHLLFGLTRTREQFSRTELMSHVVETGTTIILQQTGWCPCPVGIAVTASQAGRTWTVQINSKHLVIFRSN</sequence>
<evidence type="ECO:0000313" key="1">
    <source>
        <dbReference type="EMBL" id="QMW24359.1"/>
    </source>
</evidence>
<name>A0A7G5ILW7_9SPHN</name>
<protein>
    <submittedName>
        <fullName evidence="1">Uncharacterized protein</fullName>
    </submittedName>
</protein>
<gene>
    <name evidence="1" type="ORF">H3309_07880</name>
</gene>
<evidence type="ECO:0000313" key="2">
    <source>
        <dbReference type="Proteomes" id="UP000515292"/>
    </source>
</evidence>